<accession>A0A2T6AHV0</accession>
<proteinExistence type="predicted"/>
<sequence>MLQSIFGLNYNLRPDKDGLDFFARTQSFHDDFNAGLTLQGLALFIIKNTDLFQRFSLYIGNESIICSISYW</sequence>
<evidence type="ECO:0000313" key="1">
    <source>
        <dbReference type="EMBL" id="PTX43410.1"/>
    </source>
</evidence>
<dbReference type="AlphaFoldDB" id="A0A2T6AHV0"/>
<gene>
    <name evidence="1" type="ORF">C8P64_1937</name>
</gene>
<organism evidence="1 2">
    <name type="scientific">Christiangramia gaetbulicola</name>
    <dbReference type="NCBI Taxonomy" id="703340"/>
    <lineage>
        <taxon>Bacteria</taxon>
        <taxon>Pseudomonadati</taxon>
        <taxon>Bacteroidota</taxon>
        <taxon>Flavobacteriia</taxon>
        <taxon>Flavobacteriales</taxon>
        <taxon>Flavobacteriaceae</taxon>
        <taxon>Christiangramia</taxon>
    </lineage>
</organism>
<keyword evidence="2" id="KW-1185">Reference proteome</keyword>
<reference evidence="1 2" key="1">
    <citation type="submission" date="2018-04" db="EMBL/GenBank/DDBJ databases">
        <title>Genomic Encyclopedia of Archaeal and Bacterial Type Strains, Phase II (KMG-II): from individual species to whole genera.</title>
        <authorList>
            <person name="Goeker M."/>
        </authorList>
    </citation>
    <scope>NUCLEOTIDE SEQUENCE [LARGE SCALE GENOMIC DNA]</scope>
    <source>
        <strain evidence="1 2">DSM 23082</strain>
    </source>
</reference>
<evidence type="ECO:0000313" key="2">
    <source>
        <dbReference type="Proteomes" id="UP000244174"/>
    </source>
</evidence>
<name>A0A2T6AHV0_9FLAO</name>
<dbReference type="Proteomes" id="UP000244174">
    <property type="component" value="Unassembled WGS sequence"/>
</dbReference>
<dbReference type="EMBL" id="QBKQ01000002">
    <property type="protein sequence ID" value="PTX43410.1"/>
    <property type="molecule type" value="Genomic_DNA"/>
</dbReference>
<comment type="caution">
    <text evidence="1">The sequence shown here is derived from an EMBL/GenBank/DDBJ whole genome shotgun (WGS) entry which is preliminary data.</text>
</comment>
<protein>
    <submittedName>
        <fullName evidence="1">Uncharacterized protein</fullName>
    </submittedName>
</protein>